<organism evidence="3 5">
    <name type="scientific">Caenorhabditis briggsae</name>
    <dbReference type="NCBI Taxonomy" id="6238"/>
    <lineage>
        <taxon>Eukaryota</taxon>
        <taxon>Metazoa</taxon>
        <taxon>Ecdysozoa</taxon>
        <taxon>Nematoda</taxon>
        <taxon>Chromadorea</taxon>
        <taxon>Rhabditida</taxon>
        <taxon>Rhabditina</taxon>
        <taxon>Rhabditomorpha</taxon>
        <taxon>Rhabditoidea</taxon>
        <taxon>Rhabditidae</taxon>
        <taxon>Peloderinae</taxon>
        <taxon>Caenorhabditis</taxon>
    </lineage>
</organism>
<dbReference type="AlphaFoldDB" id="A0AAE8ZTN0"/>
<evidence type="ECO:0000313" key="3">
    <source>
        <dbReference type="EMBL" id="ULT79891.1"/>
    </source>
</evidence>
<reference evidence="3 5" key="1">
    <citation type="submission" date="2022-05" db="EMBL/GenBank/DDBJ databases">
        <title>Chromosome-level reference genomes for two strains of Caenorhabditis briggsae: an improved platform for comparative genomics.</title>
        <authorList>
            <person name="Stevens L."/>
            <person name="Andersen E.C."/>
        </authorList>
    </citation>
    <scope>NUCLEOTIDE SEQUENCE [LARGE SCALE GENOMIC DNA]</scope>
    <source>
        <strain evidence="3">QX1410_ONT</strain>
        <tissue evidence="3">Whole-organism</tissue>
    </source>
</reference>
<evidence type="ECO:0000313" key="5">
    <source>
        <dbReference type="Proteomes" id="UP000827892"/>
    </source>
</evidence>
<dbReference type="EMBL" id="CP090896">
    <property type="protein sequence ID" value="ULT79893.1"/>
    <property type="molecule type" value="Genomic_DNA"/>
</dbReference>
<sequence length="105" mass="11763">MSREETTTGSGLDIAPVDHVWLVEKKTKCVAGGEEDEKIVWLVEKKTNLCTQSTYEVLSRTEAIFRRFAQNSDSASHGYGTQGGDLDVDICFNESTPKLWYQVSE</sequence>
<gene>
    <name evidence="1" type="ORF">L3Y34_010465</name>
    <name evidence="2" type="ORF">L3Y34_010467</name>
    <name evidence="3" type="ORF">L3Y34_010469</name>
    <name evidence="4" type="ORF">L3Y34_010471</name>
</gene>
<dbReference type="Proteomes" id="UP000827892">
    <property type="component" value="Chromosome X"/>
</dbReference>
<evidence type="ECO:0000313" key="1">
    <source>
        <dbReference type="EMBL" id="ULT79887.1"/>
    </source>
</evidence>
<protein>
    <submittedName>
        <fullName evidence="3">Uncharacterized protein</fullName>
    </submittedName>
</protein>
<accession>A0AAE8ZTN0</accession>
<name>A0AAE8ZTN0_CAEBR</name>
<proteinExistence type="predicted"/>
<dbReference type="EMBL" id="CP090896">
    <property type="protein sequence ID" value="ULT79887.1"/>
    <property type="molecule type" value="Genomic_DNA"/>
</dbReference>
<dbReference type="EMBL" id="CP090896">
    <property type="protein sequence ID" value="ULT79891.1"/>
    <property type="molecule type" value="Genomic_DNA"/>
</dbReference>
<evidence type="ECO:0000313" key="4">
    <source>
        <dbReference type="EMBL" id="ULT79893.1"/>
    </source>
</evidence>
<dbReference type="EMBL" id="CP090896">
    <property type="protein sequence ID" value="ULT79889.1"/>
    <property type="molecule type" value="Genomic_DNA"/>
</dbReference>
<evidence type="ECO:0000313" key="2">
    <source>
        <dbReference type="EMBL" id="ULT79889.1"/>
    </source>
</evidence>